<dbReference type="SUPFAM" id="SSF46785">
    <property type="entry name" value="Winged helix' DNA-binding domain"/>
    <property type="match status" value="1"/>
</dbReference>
<comment type="caution">
    <text evidence="9">The sequence shown here is derived from an EMBL/GenBank/DDBJ whole genome shotgun (WGS) entry which is preliminary data.</text>
</comment>
<dbReference type="PANTHER" id="PTHR46577:SF2">
    <property type="entry name" value="TRANSCRIPTIONAL REGULATORY PROTEIN"/>
    <property type="match status" value="1"/>
</dbReference>
<dbReference type="Pfam" id="PF00392">
    <property type="entry name" value="GntR"/>
    <property type="match status" value="1"/>
</dbReference>
<evidence type="ECO:0000256" key="4">
    <source>
        <dbReference type="ARBA" id="ARBA00022898"/>
    </source>
</evidence>
<dbReference type="SUPFAM" id="SSF53383">
    <property type="entry name" value="PLP-dependent transferases"/>
    <property type="match status" value="1"/>
</dbReference>
<dbReference type="AlphaFoldDB" id="A0A4R3Z4H8"/>
<dbReference type="OrthoDB" id="9804020at2"/>
<keyword evidence="5" id="KW-0805">Transcription regulation</keyword>
<dbReference type="SMART" id="SM00345">
    <property type="entry name" value="HTH_GNTR"/>
    <property type="match status" value="1"/>
</dbReference>
<dbReference type="InterPro" id="IPR051446">
    <property type="entry name" value="HTH_trans_reg/aminotransferase"/>
</dbReference>
<keyword evidence="3" id="KW-0808">Transferase</keyword>
<dbReference type="InterPro" id="IPR015421">
    <property type="entry name" value="PyrdxlP-dep_Trfase_major"/>
</dbReference>
<dbReference type="CDD" id="cd07377">
    <property type="entry name" value="WHTH_GntR"/>
    <property type="match status" value="1"/>
</dbReference>
<evidence type="ECO:0000256" key="3">
    <source>
        <dbReference type="ARBA" id="ARBA00022679"/>
    </source>
</evidence>
<reference evidence="9 10" key="1">
    <citation type="submission" date="2019-03" db="EMBL/GenBank/DDBJ databases">
        <title>Genomic Encyclopedia of Type Strains, Phase IV (KMG-IV): sequencing the most valuable type-strain genomes for metagenomic binning, comparative biology and taxonomic classification.</title>
        <authorList>
            <person name="Goeker M."/>
        </authorList>
    </citation>
    <scope>NUCLEOTIDE SEQUENCE [LARGE SCALE GENOMIC DNA]</scope>
    <source>
        <strain evidence="9 10">DSM 19580</strain>
    </source>
</reference>
<protein>
    <submittedName>
        <fullName evidence="9">DNA-binding transcriptional MocR family regulator</fullName>
    </submittedName>
</protein>
<dbReference type="PROSITE" id="PS50949">
    <property type="entry name" value="HTH_GNTR"/>
    <property type="match status" value="1"/>
</dbReference>
<evidence type="ECO:0000313" key="10">
    <source>
        <dbReference type="Proteomes" id="UP000295719"/>
    </source>
</evidence>
<dbReference type="Pfam" id="PF00155">
    <property type="entry name" value="Aminotran_1_2"/>
    <property type="match status" value="1"/>
</dbReference>
<proteinExistence type="inferred from homology"/>
<gene>
    <name evidence="9" type="ORF">EDC52_101427</name>
</gene>
<evidence type="ECO:0000256" key="1">
    <source>
        <dbReference type="ARBA" id="ARBA00005384"/>
    </source>
</evidence>
<evidence type="ECO:0000256" key="2">
    <source>
        <dbReference type="ARBA" id="ARBA00022576"/>
    </source>
</evidence>
<name>A0A4R3Z4H8_9GAMM</name>
<dbReference type="RefSeq" id="WP_131863594.1">
    <property type="nucleotide sequence ID" value="NZ_SMCR01000001.1"/>
</dbReference>
<dbReference type="InterPro" id="IPR015424">
    <property type="entry name" value="PyrdxlP-dep_Trfase"/>
</dbReference>
<evidence type="ECO:0000313" key="9">
    <source>
        <dbReference type="EMBL" id="TCW00083.1"/>
    </source>
</evidence>
<dbReference type="InterPro" id="IPR036388">
    <property type="entry name" value="WH-like_DNA-bd_sf"/>
</dbReference>
<dbReference type="InterPro" id="IPR000524">
    <property type="entry name" value="Tscrpt_reg_HTH_GntR"/>
</dbReference>
<keyword evidence="4" id="KW-0663">Pyridoxal phosphate</keyword>
<dbReference type="Gene3D" id="3.90.1150.10">
    <property type="entry name" value="Aspartate Aminotransferase, domain 1"/>
    <property type="match status" value="1"/>
</dbReference>
<dbReference type="Gene3D" id="1.10.10.10">
    <property type="entry name" value="Winged helix-like DNA-binding domain superfamily/Winged helix DNA-binding domain"/>
    <property type="match status" value="1"/>
</dbReference>
<dbReference type="EMBL" id="SMCR01000001">
    <property type="protein sequence ID" value="TCW00083.1"/>
    <property type="molecule type" value="Genomic_DNA"/>
</dbReference>
<dbReference type="InterPro" id="IPR036390">
    <property type="entry name" value="WH_DNA-bd_sf"/>
</dbReference>
<dbReference type="Gene3D" id="3.40.640.10">
    <property type="entry name" value="Type I PLP-dependent aspartate aminotransferase-like (Major domain)"/>
    <property type="match status" value="1"/>
</dbReference>
<dbReference type="InterPro" id="IPR015422">
    <property type="entry name" value="PyrdxlP-dep_Trfase_small"/>
</dbReference>
<feature type="domain" description="HTH gntR-type" evidence="8">
    <location>
        <begin position="1"/>
        <end position="69"/>
    </location>
</feature>
<organism evidence="9 10">
    <name type="scientific">Biostraticola tofi</name>
    <dbReference type="NCBI Taxonomy" id="466109"/>
    <lineage>
        <taxon>Bacteria</taxon>
        <taxon>Pseudomonadati</taxon>
        <taxon>Pseudomonadota</taxon>
        <taxon>Gammaproteobacteria</taxon>
        <taxon>Enterobacterales</taxon>
        <taxon>Bruguierivoracaceae</taxon>
        <taxon>Biostraticola</taxon>
    </lineage>
</organism>
<dbReference type="CDD" id="cd00609">
    <property type="entry name" value="AAT_like"/>
    <property type="match status" value="1"/>
</dbReference>
<keyword evidence="10" id="KW-1185">Reference proteome</keyword>
<dbReference type="PANTHER" id="PTHR46577">
    <property type="entry name" value="HTH-TYPE TRANSCRIPTIONAL REGULATORY PROTEIN GABR"/>
    <property type="match status" value="1"/>
</dbReference>
<dbReference type="GO" id="GO:0003700">
    <property type="term" value="F:DNA-binding transcription factor activity"/>
    <property type="evidence" value="ECO:0007669"/>
    <property type="project" value="InterPro"/>
</dbReference>
<dbReference type="InterPro" id="IPR004839">
    <property type="entry name" value="Aminotransferase_I/II_large"/>
</dbReference>
<dbReference type="GO" id="GO:0003677">
    <property type="term" value="F:DNA binding"/>
    <property type="evidence" value="ECO:0007669"/>
    <property type="project" value="UniProtKB-KW"/>
</dbReference>
<comment type="similarity">
    <text evidence="1">In the C-terminal section; belongs to the class-I pyridoxal-phosphate-dependent aminotransferase family.</text>
</comment>
<evidence type="ECO:0000256" key="5">
    <source>
        <dbReference type="ARBA" id="ARBA00023015"/>
    </source>
</evidence>
<accession>A0A4R3Z4H8</accession>
<evidence type="ECO:0000256" key="7">
    <source>
        <dbReference type="ARBA" id="ARBA00023163"/>
    </source>
</evidence>
<keyword evidence="7" id="KW-0804">Transcription</keyword>
<dbReference type="GO" id="GO:0030170">
    <property type="term" value="F:pyridoxal phosphate binding"/>
    <property type="evidence" value="ECO:0007669"/>
    <property type="project" value="InterPro"/>
</dbReference>
<dbReference type="Proteomes" id="UP000295719">
    <property type="component" value="Unassembled WGS sequence"/>
</dbReference>
<keyword evidence="2" id="KW-0032">Aminotransferase</keyword>
<evidence type="ECO:0000259" key="8">
    <source>
        <dbReference type="PROSITE" id="PS50949"/>
    </source>
</evidence>
<dbReference type="GO" id="GO:0008483">
    <property type="term" value="F:transaminase activity"/>
    <property type="evidence" value="ECO:0007669"/>
    <property type="project" value="UniProtKB-KW"/>
</dbReference>
<keyword evidence="6 9" id="KW-0238">DNA-binding</keyword>
<evidence type="ECO:0000256" key="6">
    <source>
        <dbReference type="ARBA" id="ARBA00023125"/>
    </source>
</evidence>
<sequence>MAKFEELAATIRQQITAGVWQVGEKLPSLREQTFQSGMSLMTVMHSYQILEGQGWIISRPQSGYYVAPKAEFLSVPKAQNRMAHIGKVDMNAYIFDILQTISDPDIVPFGSAFPDPSLSPLSQVTRALAAVAREITTAELLDYLPPGNFSLRSAIAKRYAQAGVNVSPDEIVITAGALESLNLSLQAVTKPGDWVVIEDPCFYGALQAVEKLGLNAVSVTSDPQSSIDLAALADVLASTEIKACWLMTNSQNPLGYTLSIEKKRQLAAMLEQHNVVLIEDDVYSELYFGQEKPKPAMAYMPQRNSLHCGSFSKSLVAGFRIGWVAAGNYAEEVKKLQLMSTLSTSVPMQLALAKYLSTQNYDRHLRGIRKTLEQRKNLAWQCLKKHLPENVIINYSASGYFLWIELPAAVDASRLCAIMLDHHVSIAPGNMFTTGGDYNNYFRINVSYPWNSREEEAVMRLSSEIRRLENPENIFGYNK</sequence>
<dbReference type="FunFam" id="3.40.640.10:FF:000023">
    <property type="entry name" value="Transcriptional regulator, GntR family"/>
    <property type="match status" value="1"/>
</dbReference>